<feature type="transmembrane region" description="Helical" evidence="7">
    <location>
        <begin position="119"/>
        <end position="140"/>
    </location>
</feature>
<evidence type="ECO:0000256" key="6">
    <source>
        <dbReference type="ARBA" id="ARBA00023136"/>
    </source>
</evidence>
<evidence type="ECO:0000256" key="1">
    <source>
        <dbReference type="ARBA" id="ARBA00004651"/>
    </source>
</evidence>
<feature type="transmembrane region" description="Helical" evidence="7">
    <location>
        <begin position="21"/>
        <end position="45"/>
    </location>
</feature>
<gene>
    <name evidence="8" type="ORF">SKP52_22190</name>
</gene>
<feature type="transmembrane region" description="Helical" evidence="7">
    <location>
        <begin position="367"/>
        <end position="385"/>
    </location>
</feature>
<evidence type="ECO:0000256" key="2">
    <source>
        <dbReference type="ARBA" id="ARBA00007430"/>
    </source>
</evidence>
<accession>A0A0A7PPW9</accession>
<dbReference type="PANTHER" id="PTHR30250:SF10">
    <property type="entry name" value="LIPOPOLYSACCHARIDE BIOSYNTHESIS PROTEIN WZXC"/>
    <property type="match status" value="1"/>
</dbReference>
<comment type="subcellular location">
    <subcellularLocation>
        <location evidence="1">Cell membrane</location>
        <topology evidence="1">Multi-pass membrane protein</topology>
    </subcellularLocation>
</comment>
<feature type="transmembrane region" description="Helical" evidence="7">
    <location>
        <begin position="89"/>
        <end position="113"/>
    </location>
</feature>
<dbReference type="KEGG" id="sphk:SKP52_22190"/>
<keyword evidence="5 7" id="KW-1133">Transmembrane helix</keyword>
<keyword evidence="4 7" id="KW-0812">Transmembrane</keyword>
<reference evidence="8 9" key="1">
    <citation type="journal article" date="2015" name="Int. J. Syst. Evol. Microbiol.">
        <title>Description of Sphingopyxis fribergensis sp. nov. - a soil bacterium with the ability to degrade styrene and phenylacetic acid.</title>
        <authorList>
            <person name="Oelschlagel M."/>
            <person name="Ruckert C."/>
            <person name="Kalinowski J."/>
            <person name="Schmidt G."/>
            <person name="Schlomann M."/>
            <person name="Tischler D."/>
        </authorList>
    </citation>
    <scope>NUCLEOTIDE SEQUENCE [LARGE SCALE GENOMIC DNA]</scope>
    <source>
        <strain evidence="8 9">Kp5.2</strain>
    </source>
</reference>
<evidence type="ECO:0000256" key="3">
    <source>
        <dbReference type="ARBA" id="ARBA00022475"/>
    </source>
</evidence>
<proteinExistence type="inferred from homology"/>
<dbReference type="GO" id="GO:0005886">
    <property type="term" value="C:plasma membrane"/>
    <property type="evidence" value="ECO:0007669"/>
    <property type="project" value="UniProtKB-SubCell"/>
</dbReference>
<dbReference type="RefSeq" id="WP_228383740.1">
    <property type="nucleotide sequence ID" value="NZ_CP009122.1"/>
</dbReference>
<dbReference type="AlphaFoldDB" id="A0A0A7PPW9"/>
<feature type="transmembrane region" description="Helical" evidence="7">
    <location>
        <begin position="421"/>
        <end position="441"/>
    </location>
</feature>
<feature type="transmembrane region" description="Helical" evidence="7">
    <location>
        <begin position="297"/>
        <end position="316"/>
    </location>
</feature>
<name>A0A0A7PPW9_9SPHN</name>
<feature type="transmembrane region" description="Helical" evidence="7">
    <location>
        <begin position="453"/>
        <end position="479"/>
    </location>
</feature>
<evidence type="ECO:0000256" key="4">
    <source>
        <dbReference type="ARBA" id="ARBA00022692"/>
    </source>
</evidence>
<dbReference type="Proteomes" id="UP000030907">
    <property type="component" value="Chromosome"/>
</dbReference>
<dbReference type="PANTHER" id="PTHR30250">
    <property type="entry name" value="PST FAMILY PREDICTED COLANIC ACID TRANSPORTER"/>
    <property type="match status" value="1"/>
</dbReference>
<keyword evidence="9" id="KW-1185">Reference proteome</keyword>
<evidence type="ECO:0000256" key="5">
    <source>
        <dbReference type="ARBA" id="ARBA00022989"/>
    </source>
</evidence>
<dbReference type="STRING" id="1515612.SKP52_22190"/>
<dbReference type="HOGENOM" id="CLU_560082_0_0_5"/>
<feature type="transmembrane region" description="Helical" evidence="7">
    <location>
        <begin position="51"/>
        <end position="68"/>
    </location>
</feature>
<protein>
    <submittedName>
        <fullName evidence="8">Uncharacterized protein</fullName>
    </submittedName>
</protein>
<keyword evidence="6 7" id="KW-0472">Membrane</keyword>
<feature type="transmembrane region" description="Helical" evidence="7">
    <location>
        <begin position="328"/>
        <end position="347"/>
    </location>
</feature>
<evidence type="ECO:0000313" key="9">
    <source>
        <dbReference type="Proteomes" id="UP000030907"/>
    </source>
</evidence>
<dbReference type="EMBL" id="CP009122">
    <property type="protein sequence ID" value="AJA11288.1"/>
    <property type="molecule type" value="Genomic_DNA"/>
</dbReference>
<keyword evidence="3" id="KW-1003">Cell membrane</keyword>
<sequence length="487" mass="52316">MSQTAAIVKRLRSTAGRSTSAGGLFLARVYAQIVQFAFFLVVARFIGVADFGTFSLLFAFALGLSLFAEGGWREYLICHDEDALVRRSYGLAIMISLAIFLLITSAAVIFWVASPHARLAPTMVALALWVPFRSFATLDAGRLTKAGQIHQISVASIVSETAGCLAGLGALWAGQGILALGVSKLALEATALLCLMHGQERVKCEWRRQPHDRAMIEFAGQILVGRFASFLSGNSSVFVIGFGLNPIAVGFYRAATRVAGAAAEALREPARVIFWSTMKKADGADRRELRMRSAENSAWYLFCVAAPVFVLMAELSEPLILMLLGEKWAPAAPIISILAIAYLIGFVTTLSEPVFSLDNQPKRARELAISAAIMSVVATILAVPFGLHAVAWAQLAASVLVAAVTLWSLRVHGDFASTRFLKRLAAPAAGLTAMIGALWLLERHGAVHALPHIFKILALGSAGVAIYAIVTGAFILNIFRRRAVHAR</sequence>
<evidence type="ECO:0000256" key="7">
    <source>
        <dbReference type="SAM" id="Phobius"/>
    </source>
</evidence>
<feature type="transmembrane region" description="Helical" evidence="7">
    <location>
        <begin position="152"/>
        <end position="171"/>
    </location>
</feature>
<dbReference type="InterPro" id="IPR050833">
    <property type="entry name" value="Poly_Biosynth_Transport"/>
</dbReference>
<evidence type="ECO:0000313" key="8">
    <source>
        <dbReference type="EMBL" id="AJA11288.1"/>
    </source>
</evidence>
<feature type="transmembrane region" description="Helical" evidence="7">
    <location>
        <begin position="391"/>
        <end position="409"/>
    </location>
</feature>
<comment type="similarity">
    <text evidence="2">Belongs to the polysaccharide synthase family.</text>
</comment>
<organism evidence="8 9">
    <name type="scientific">Sphingopyxis fribergensis</name>
    <dbReference type="NCBI Taxonomy" id="1515612"/>
    <lineage>
        <taxon>Bacteria</taxon>
        <taxon>Pseudomonadati</taxon>
        <taxon>Pseudomonadota</taxon>
        <taxon>Alphaproteobacteria</taxon>
        <taxon>Sphingomonadales</taxon>
        <taxon>Sphingomonadaceae</taxon>
        <taxon>Sphingopyxis</taxon>
    </lineage>
</organism>
<dbReference type="Pfam" id="PF13440">
    <property type="entry name" value="Polysacc_synt_3"/>
    <property type="match status" value="1"/>
</dbReference>